<reference evidence="1 4" key="2">
    <citation type="submission" date="2018-02" db="EMBL/GenBank/DDBJ databases">
        <authorList>
            <person name="Rodrigo-Torres L."/>
            <person name="Arahal R. D."/>
            <person name="Lucena T."/>
        </authorList>
    </citation>
    <scope>NUCLEOTIDE SEQUENCE [LARGE SCALE GENOMIC DNA]</scope>
    <source>
        <strain evidence="1 4">CECT 8486</strain>
    </source>
</reference>
<evidence type="ECO:0000313" key="2">
    <source>
        <dbReference type="EMBL" id="SPE06586.1"/>
    </source>
</evidence>
<evidence type="ECO:0000313" key="1">
    <source>
        <dbReference type="EMBL" id="SPD91361.1"/>
    </source>
</evidence>
<sequence length="33" mass="3891">MKKYKEAEQDYLSDLKYKDITDKYGVSISTDKS</sequence>
<keyword evidence="4" id="KW-1185">Reference proteome</keyword>
<organism evidence="2 3">
    <name type="scientific">Leuconostoc suionicum</name>
    <dbReference type="NCBI Taxonomy" id="1511761"/>
    <lineage>
        <taxon>Bacteria</taxon>
        <taxon>Bacillati</taxon>
        <taxon>Bacillota</taxon>
        <taxon>Bacilli</taxon>
        <taxon>Lactobacillales</taxon>
        <taxon>Lactobacillaceae</taxon>
        <taxon>Leuconostoc</taxon>
    </lineage>
</organism>
<name>A0A2N9K8G6_9LACO</name>
<evidence type="ECO:0000313" key="4">
    <source>
        <dbReference type="Proteomes" id="UP000239237"/>
    </source>
</evidence>
<dbReference type="AlphaFoldDB" id="A0A2N9K8G6"/>
<dbReference type="Proteomes" id="UP000239237">
    <property type="component" value="Unassembled WGS sequence"/>
</dbReference>
<proteinExistence type="predicted"/>
<dbReference type="EMBL" id="OKQU01000001">
    <property type="protein sequence ID" value="SPE06586.1"/>
    <property type="molecule type" value="Genomic_DNA"/>
</dbReference>
<evidence type="ECO:0000313" key="3">
    <source>
        <dbReference type="Proteomes" id="UP000237923"/>
    </source>
</evidence>
<reference evidence="2 3" key="1">
    <citation type="submission" date="2018-02" db="EMBL/GenBank/DDBJ databases">
        <authorList>
            <person name="Cohen D.B."/>
            <person name="Kent A.D."/>
        </authorList>
    </citation>
    <scope>NUCLEOTIDE SEQUENCE [LARGE SCALE GENOMIC DNA]</scope>
    <source>
        <strain evidence="2 3">CECT 9216</strain>
    </source>
</reference>
<gene>
    <name evidence="1" type="ORF">LES8486_00338</name>
    <name evidence="2" type="ORF">LES9216_00485</name>
</gene>
<accession>A0A2N9K8G6</accession>
<dbReference type="Proteomes" id="UP000237923">
    <property type="component" value="Unassembled WGS sequence"/>
</dbReference>
<protein>
    <submittedName>
        <fullName evidence="2">Uncharacterized protein</fullName>
    </submittedName>
</protein>
<dbReference type="EMBL" id="OKQR01000001">
    <property type="protein sequence ID" value="SPD91361.1"/>
    <property type="molecule type" value="Genomic_DNA"/>
</dbReference>